<dbReference type="GO" id="GO:0016787">
    <property type="term" value="F:hydrolase activity"/>
    <property type="evidence" value="ECO:0007669"/>
    <property type="project" value="UniProtKB-KW"/>
</dbReference>
<dbReference type="InterPro" id="IPR003495">
    <property type="entry name" value="CobW/HypB/UreG_nucleotide-bd"/>
</dbReference>
<feature type="domain" description="CobW C-terminal" evidence="7">
    <location>
        <begin position="222"/>
        <end position="316"/>
    </location>
</feature>
<evidence type="ECO:0000259" key="7">
    <source>
        <dbReference type="SMART" id="SM00833"/>
    </source>
</evidence>
<gene>
    <name evidence="8" type="ORF">A3SI_02833</name>
</gene>
<dbReference type="GO" id="GO:0000166">
    <property type="term" value="F:nucleotide binding"/>
    <property type="evidence" value="ECO:0007669"/>
    <property type="project" value="UniProtKB-KW"/>
</dbReference>
<name>I5C9F9_9BACT</name>
<dbReference type="STRING" id="1189621.A3SI_02833"/>
<dbReference type="PANTHER" id="PTHR13748:SF62">
    <property type="entry name" value="COBW DOMAIN-CONTAINING PROTEIN"/>
    <property type="match status" value="1"/>
</dbReference>
<comment type="catalytic activity">
    <reaction evidence="6">
        <text>GTP + H2O = GDP + phosphate + H(+)</text>
        <dbReference type="Rhea" id="RHEA:19669"/>
        <dbReference type="ChEBI" id="CHEBI:15377"/>
        <dbReference type="ChEBI" id="CHEBI:15378"/>
        <dbReference type="ChEBI" id="CHEBI:37565"/>
        <dbReference type="ChEBI" id="CHEBI:43474"/>
        <dbReference type="ChEBI" id="CHEBI:58189"/>
    </reaction>
    <physiologicalReaction direction="left-to-right" evidence="6">
        <dbReference type="Rhea" id="RHEA:19670"/>
    </physiologicalReaction>
</comment>
<evidence type="ECO:0000256" key="5">
    <source>
        <dbReference type="ARBA" id="ARBA00045658"/>
    </source>
</evidence>
<keyword evidence="9" id="KW-1185">Reference proteome</keyword>
<dbReference type="EMBL" id="AJYA01000005">
    <property type="protein sequence ID" value="EIM78461.1"/>
    <property type="molecule type" value="Genomic_DNA"/>
</dbReference>
<comment type="caution">
    <text evidence="8">The sequence shown here is derived from an EMBL/GenBank/DDBJ whole genome shotgun (WGS) entry which is preliminary data.</text>
</comment>
<proteinExistence type="inferred from homology"/>
<evidence type="ECO:0000313" key="9">
    <source>
        <dbReference type="Proteomes" id="UP000005551"/>
    </source>
</evidence>
<dbReference type="InterPro" id="IPR011629">
    <property type="entry name" value="CobW-like_C"/>
</dbReference>
<keyword evidence="3" id="KW-0143">Chaperone</keyword>
<protein>
    <submittedName>
        <fullName evidence="8">Cobalamin synthesis protein CobW</fullName>
    </submittedName>
</protein>
<comment type="similarity">
    <text evidence="4">Belongs to the SIMIBI class G3E GTPase family. ZNG1 subfamily.</text>
</comment>
<dbReference type="SUPFAM" id="SSF52540">
    <property type="entry name" value="P-loop containing nucleoside triphosphate hydrolases"/>
    <property type="match status" value="1"/>
</dbReference>
<dbReference type="CDD" id="cd03112">
    <property type="entry name" value="CobW-like"/>
    <property type="match status" value="1"/>
</dbReference>
<comment type="function">
    <text evidence="5">Zinc chaperone that directly transfers zinc cofactor to target proteins, thereby activating them. Zinc is transferred from the CXCC motif in the GTPase domain to the zinc binding site in target proteins in a process requiring GTP hydrolysis.</text>
</comment>
<sequence length="318" mass="35392">MNPAAPLPRIPVYLLTGFLGSGKTTFLNTLLQRWEGKRVVVIENEFGSTSIDGALVSAAVNQVYELANGCICCSLDHELIEVLAELIKPENRPDILVIEASGVADPGTVGAIFKREDVLQYFHLEKIIALADAENVADRLEETVEAGRQLVAADGIIINKCDAVHPDYLVEVQQQLARINPIASYVFARYGQVPDTFLTQEVSRERLLLQPLAEEETHTPGLKSMVFGFKQPFDRDKLSAVLSMRLFVSYAQLYRVKGFVDIQGQPHRWLLQSTGKKLTFVDMGPWPETLPRQSALVFIGKGLERLAMQRMLDQALAE</sequence>
<dbReference type="GO" id="GO:0005737">
    <property type="term" value="C:cytoplasm"/>
    <property type="evidence" value="ECO:0007669"/>
    <property type="project" value="TreeGrafter"/>
</dbReference>
<evidence type="ECO:0000256" key="6">
    <source>
        <dbReference type="ARBA" id="ARBA00049117"/>
    </source>
</evidence>
<organism evidence="8 9">
    <name type="scientific">Nitritalea halalkaliphila LW7</name>
    <dbReference type="NCBI Taxonomy" id="1189621"/>
    <lineage>
        <taxon>Bacteria</taxon>
        <taxon>Pseudomonadati</taxon>
        <taxon>Bacteroidota</taxon>
        <taxon>Cytophagia</taxon>
        <taxon>Cytophagales</taxon>
        <taxon>Cyclobacteriaceae</taxon>
        <taxon>Nitritalea</taxon>
    </lineage>
</organism>
<evidence type="ECO:0000256" key="4">
    <source>
        <dbReference type="ARBA" id="ARBA00034320"/>
    </source>
</evidence>
<dbReference type="PANTHER" id="PTHR13748">
    <property type="entry name" value="COBW-RELATED"/>
    <property type="match status" value="1"/>
</dbReference>
<dbReference type="Pfam" id="PF02492">
    <property type="entry name" value="cobW"/>
    <property type="match status" value="1"/>
</dbReference>
<evidence type="ECO:0000256" key="2">
    <source>
        <dbReference type="ARBA" id="ARBA00022801"/>
    </source>
</evidence>
<accession>I5C9F9</accession>
<dbReference type="Proteomes" id="UP000005551">
    <property type="component" value="Unassembled WGS sequence"/>
</dbReference>
<evidence type="ECO:0000256" key="1">
    <source>
        <dbReference type="ARBA" id="ARBA00022741"/>
    </source>
</evidence>
<keyword evidence="1" id="KW-0547">Nucleotide-binding</keyword>
<dbReference type="SUPFAM" id="SSF90002">
    <property type="entry name" value="Hypothetical protein YjiA, C-terminal domain"/>
    <property type="match status" value="1"/>
</dbReference>
<dbReference type="InterPro" id="IPR051316">
    <property type="entry name" value="Zinc-reg_GTPase_activator"/>
</dbReference>
<dbReference type="RefSeq" id="WP_009053463.1">
    <property type="nucleotide sequence ID" value="NZ_AJYA01000005.1"/>
</dbReference>
<evidence type="ECO:0000256" key="3">
    <source>
        <dbReference type="ARBA" id="ARBA00023186"/>
    </source>
</evidence>
<evidence type="ECO:0000313" key="8">
    <source>
        <dbReference type="EMBL" id="EIM78461.1"/>
    </source>
</evidence>
<dbReference type="InterPro" id="IPR027417">
    <property type="entry name" value="P-loop_NTPase"/>
</dbReference>
<dbReference type="Gene3D" id="3.30.1220.10">
    <property type="entry name" value="CobW-like, C-terminal domain"/>
    <property type="match status" value="1"/>
</dbReference>
<dbReference type="SMART" id="SM00833">
    <property type="entry name" value="CobW_C"/>
    <property type="match status" value="1"/>
</dbReference>
<dbReference type="InterPro" id="IPR036627">
    <property type="entry name" value="CobW-likC_sf"/>
</dbReference>
<reference evidence="8 9" key="1">
    <citation type="submission" date="2012-05" db="EMBL/GenBank/DDBJ databases">
        <title>Genome sequence of Nitritalea halalkaliphila LW7.</title>
        <authorList>
            <person name="Jangir P.K."/>
            <person name="Singh A."/>
            <person name="Shivaji S."/>
            <person name="Sharma R."/>
        </authorList>
    </citation>
    <scope>NUCLEOTIDE SEQUENCE [LARGE SCALE GENOMIC DNA]</scope>
    <source>
        <strain evidence="8 9">LW7</strain>
    </source>
</reference>
<dbReference type="AlphaFoldDB" id="I5C9F9"/>
<keyword evidence="2" id="KW-0378">Hydrolase</keyword>
<dbReference type="Pfam" id="PF07683">
    <property type="entry name" value="CobW_C"/>
    <property type="match status" value="1"/>
</dbReference>
<dbReference type="Gene3D" id="3.40.50.300">
    <property type="entry name" value="P-loop containing nucleotide triphosphate hydrolases"/>
    <property type="match status" value="1"/>
</dbReference>
<dbReference type="OrthoDB" id="9808822at2"/>